<sequence length="319" mass="35014">MLRAAINQVQFAARGKSARSRHRGTHILIVILGGILASIGLELFLIPNKIVVGGMTGISALLSHMTEMRIGLLLFLFNLPFIVLAYRHIRLEFTIMTLLGIVVLSLSSIFLHPVPALLDNSLSAAVCGGVCLGLGIGMVVRYGGTLDTLEMNERYLARHRGLLSPENVIMMMNCSILTVAGFIFGWQQAMYSIIAYILAFEMLHVSIRGIHGLLPYRTLCIMSSCGEEIERAIQLRFRKIDDPVELKVSSVSPAQGTGAKPMWEPTTRPPQFLMYTVHFLDVMRLKAIIKNIDPAASIAVGAGRVSQAGNVMKKVDNKQ</sequence>
<dbReference type="PIRSF" id="PIRSF006483">
    <property type="entry name" value="Membrane_protein_YitT"/>
    <property type="match status" value="1"/>
</dbReference>
<dbReference type="InterPro" id="IPR051461">
    <property type="entry name" value="UPF0750_membrane"/>
</dbReference>
<keyword evidence="8" id="KW-1185">Reference proteome</keyword>
<name>A0ABT2UTY3_9BACL</name>
<comment type="subcellular location">
    <subcellularLocation>
        <location evidence="1">Cell membrane</location>
        <topology evidence="1">Multi-pass membrane protein</topology>
    </subcellularLocation>
</comment>
<evidence type="ECO:0000313" key="8">
    <source>
        <dbReference type="Proteomes" id="UP001652445"/>
    </source>
</evidence>
<evidence type="ECO:0000256" key="4">
    <source>
        <dbReference type="ARBA" id="ARBA00022989"/>
    </source>
</evidence>
<protein>
    <submittedName>
        <fullName evidence="7">YitT family protein</fullName>
    </submittedName>
</protein>
<keyword evidence="3 6" id="KW-0812">Transmembrane</keyword>
<evidence type="ECO:0000256" key="6">
    <source>
        <dbReference type="SAM" id="Phobius"/>
    </source>
</evidence>
<dbReference type="RefSeq" id="WP_262687971.1">
    <property type="nucleotide sequence ID" value="NZ_JAOQIO010000113.1"/>
</dbReference>
<dbReference type="Pfam" id="PF02588">
    <property type="entry name" value="YitT_membrane"/>
    <property type="match status" value="1"/>
</dbReference>
<feature type="transmembrane region" description="Helical" evidence="6">
    <location>
        <begin position="68"/>
        <end position="86"/>
    </location>
</feature>
<evidence type="ECO:0000256" key="1">
    <source>
        <dbReference type="ARBA" id="ARBA00004651"/>
    </source>
</evidence>
<dbReference type="Proteomes" id="UP001652445">
    <property type="component" value="Unassembled WGS sequence"/>
</dbReference>
<keyword evidence="2" id="KW-1003">Cell membrane</keyword>
<gene>
    <name evidence="7" type="ORF">OB236_33995</name>
</gene>
<dbReference type="EMBL" id="JAOQIO010000113">
    <property type="protein sequence ID" value="MCU6797154.1"/>
    <property type="molecule type" value="Genomic_DNA"/>
</dbReference>
<comment type="caution">
    <text evidence="7">The sequence shown here is derived from an EMBL/GenBank/DDBJ whole genome shotgun (WGS) entry which is preliminary data.</text>
</comment>
<feature type="transmembrane region" description="Helical" evidence="6">
    <location>
        <begin position="123"/>
        <end position="144"/>
    </location>
</feature>
<evidence type="ECO:0000313" key="7">
    <source>
        <dbReference type="EMBL" id="MCU6797154.1"/>
    </source>
</evidence>
<keyword evidence="5 6" id="KW-0472">Membrane</keyword>
<keyword evidence="4 6" id="KW-1133">Transmembrane helix</keyword>
<evidence type="ECO:0000256" key="2">
    <source>
        <dbReference type="ARBA" id="ARBA00022475"/>
    </source>
</evidence>
<organism evidence="7 8">
    <name type="scientific">Paenibacillus baimaensis</name>
    <dbReference type="NCBI Taxonomy" id="2982185"/>
    <lineage>
        <taxon>Bacteria</taxon>
        <taxon>Bacillati</taxon>
        <taxon>Bacillota</taxon>
        <taxon>Bacilli</taxon>
        <taxon>Bacillales</taxon>
        <taxon>Paenibacillaceae</taxon>
        <taxon>Paenibacillus</taxon>
    </lineage>
</organism>
<feature type="transmembrane region" description="Helical" evidence="6">
    <location>
        <begin position="168"/>
        <end position="187"/>
    </location>
</feature>
<feature type="transmembrane region" description="Helical" evidence="6">
    <location>
        <begin position="93"/>
        <end position="111"/>
    </location>
</feature>
<dbReference type="PANTHER" id="PTHR33545">
    <property type="entry name" value="UPF0750 MEMBRANE PROTEIN YITT-RELATED"/>
    <property type="match status" value="1"/>
</dbReference>
<evidence type="ECO:0000256" key="3">
    <source>
        <dbReference type="ARBA" id="ARBA00022692"/>
    </source>
</evidence>
<feature type="transmembrane region" description="Helical" evidence="6">
    <location>
        <begin position="27"/>
        <end position="48"/>
    </location>
</feature>
<dbReference type="InterPro" id="IPR003740">
    <property type="entry name" value="YitT"/>
</dbReference>
<reference evidence="7 8" key="1">
    <citation type="submission" date="2022-09" db="EMBL/GenBank/DDBJ databases">
        <authorList>
            <person name="Han X.L."/>
            <person name="Wang Q."/>
            <person name="Lu T."/>
        </authorList>
    </citation>
    <scope>NUCLEOTIDE SEQUENCE [LARGE SCALE GENOMIC DNA]</scope>
    <source>
        <strain evidence="7 8">WQ 127069</strain>
    </source>
</reference>
<accession>A0ABT2UTY3</accession>
<dbReference type="PANTHER" id="PTHR33545:SF3">
    <property type="entry name" value="UPF0750 MEMBRANE PROTEIN YQFU"/>
    <property type="match status" value="1"/>
</dbReference>
<evidence type="ECO:0000256" key="5">
    <source>
        <dbReference type="ARBA" id="ARBA00023136"/>
    </source>
</evidence>
<proteinExistence type="predicted"/>